<keyword evidence="1" id="KW-0732">Signal</keyword>
<comment type="caution">
    <text evidence="2">The sequence shown here is derived from an EMBL/GenBank/DDBJ whole genome shotgun (WGS) entry which is preliminary data.</text>
</comment>
<name>A0A4R4EBH6_9BACL</name>
<evidence type="ECO:0000313" key="2">
    <source>
        <dbReference type="EMBL" id="TCZ77244.1"/>
    </source>
</evidence>
<dbReference type="RefSeq" id="WP_132418346.1">
    <property type="nucleotide sequence ID" value="NZ_SKFG01000010.1"/>
</dbReference>
<dbReference type="Proteomes" id="UP000295418">
    <property type="component" value="Unassembled WGS sequence"/>
</dbReference>
<reference evidence="2 3" key="1">
    <citation type="submission" date="2019-03" db="EMBL/GenBank/DDBJ databases">
        <authorList>
            <person name="Kim M.K.M."/>
        </authorList>
    </citation>
    <scope>NUCLEOTIDE SEQUENCE [LARGE SCALE GENOMIC DNA]</scope>
    <source>
        <strain evidence="2 3">18JY21-1</strain>
    </source>
</reference>
<keyword evidence="3" id="KW-1185">Reference proteome</keyword>
<evidence type="ECO:0000256" key="1">
    <source>
        <dbReference type="SAM" id="SignalP"/>
    </source>
</evidence>
<accession>A0A4R4EBH6</accession>
<proteinExistence type="predicted"/>
<dbReference type="EMBL" id="SKFG01000010">
    <property type="protein sequence ID" value="TCZ77244.1"/>
    <property type="molecule type" value="Genomic_DNA"/>
</dbReference>
<dbReference type="Gene3D" id="3.40.190.10">
    <property type="entry name" value="Periplasmic binding protein-like II"/>
    <property type="match status" value="1"/>
</dbReference>
<dbReference type="InterPro" id="IPR006059">
    <property type="entry name" value="SBP"/>
</dbReference>
<dbReference type="InterPro" id="IPR050490">
    <property type="entry name" value="Bact_solute-bd_prot1"/>
</dbReference>
<dbReference type="SUPFAM" id="SSF53850">
    <property type="entry name" value="Periplasmic binding protein-like II"/>
    <property type="match status" value="1"/>
</dbReference>
<dbReference type="PROSITE" id="PS51257">
    <property type="entry name" value="PROKAR_LIPOPROTEIN"/>
    <property type="match status" value="1"/>
</dbReference>
<dbReference type="PANTHER" id="PTHR43649:SF12">
    <property type="entry name" value="DIACETYLCHITOBIOSE BINDING PROTEIN DASA"/>
    <property type="match status" value="1"/>
</dbReference>
<dbReference type="PANTHER" id="PTHR43649">
    <property type="entry name" value="ARABINOSE-BINDING PROTEIN-RELATED"/>
    <property type="match status" value="1"/>
</dbReference>
<dbReference type="OrthoDB" id="2675752at2"/>
<gene>
    <name evidence="2" type="ORF">E0485_12365</name>
</gene>
<dbReference type="AlphaFoldDB" id="A0A4R4EBH6"/>
<feature type="chain" id="PRO_5038687414" evidence="1">
    <location>
        <begin position="29"/>
        <end position="461"/>
    </location>
</feature>
<dbReference type="Pfam" id="PF01547">
    <property type="entry name" value="SBP_bac_1"/>
    <property type="match status" value="1"/>
</dbReference>
<evidence type="ECO:0000313" key="3">
    <source>
        <dbReference type="Proteomes" id="UP000295418"/>
    </source>
</evidence>
<protein>
    <submittedName>
        <fullName evidence="2">Extracellular solute-binding protein</fullName>
    </submittedName>
</protein>
<sequence length="461" mass="52724">MKPNNVMKLILCVLMVALISGCSLTSTDADQALAKLDDKKETTIRVMYYDEQYFMQRFGNLFMAKYPNINIEVVSTRDMYTNNQDPKTMYAKFIETEKPDVLLLPTGEMERLVGEQLLYDLEPVIAQDKFDIENIQPTIIEYLKMKGGGKLYGLSPTFSNEVLLINRDLFTKQGVQLPEGKLNWEDVMLLAQRFPASQDSSERVYGYSQGTYRNDPYNLMMRIAESSGLTLENEGKSALLTPSWKQLFEQVVAVYKSGCIARDQNNLEIGTTFTQEEWLLRDPFIAGKSAMTIASSYEIGNLIQAERTLKDRSFNWEILSAPAGDQADQSTNFSLNDIFAINSKSSNIRAAWEFIKYINSDEIARVYSKTPNELWSRTSYMTLKDGKSLEPFYELTFNRNETSEHDDYYGVRYQLNDIANKEMDEVIADKKTIDQALEAIDKQLQIDLDQLKTAKDTPAKQ</sequence>
<feature type="signal peptide" evidence="1">
    <location>
        <begin position="1"/>
        <end position="28"/>
    </location>
</feature>
<organism evidence="2 3">
    <name type="scientific">Paenibacillus albiflavus</name>
    <dbReference type="NCBI Taxonomy" id="2545760"/>
    <lineage>
        <taxon>Bacteria</taxon>
        <taxon>Bacillati</taxon>
        <taxon>Bacillota</taxon>
        <taxon>Bacilli</taxon>
        <taxon>Bacillales</taxon>
        <taxon>Paenibacillaceae</taxon>
        <taxon>Paenibacillus</taxon>
    </lineage>
</organism>